<gene>
    <name evidence="1" type="ORF">K1X13_16720</name>
</gene>
<dbReference type="SUPFAM" id="SSF55961">
    <property type="entry name" value="Bet v1-like"/>
    <property type="match status" value="1"/>
</dbReference>
<name>A0ABS7RR97_9ACTN</name>
<dbReference type="InterPro" id="IPR019639">
    <property type="entry name" value="DUF2505"/>
</dbReference>
<dbReference type="EMBL" id="JAIEZQ010000003">
    <property type="protein sequence ID" value="MBY9076480.1"/>
    <property type="molecule type" value="Genomic_DNA"/>
</dbReference>
<dbReference type="InterPro" id="IPR023393">
    <property type="entry name" value="START-like_dom_sf"/>
</dbReference>
<reference evidence="1 2" key="1">
    <citation type="submission" date="2021-08" db="EMBL/GenBank/DDBJ databases">
        <title>Nocardioides bacterium WL0053 sp. nov., isolated from the sediment.</title>
        <authorList>
            <person name="Wang L."/>
            <person name="Zhang D."/>
            <person name="Zhang A."/>
        </authorList>
    </citation>
    <scope>NUCLEOTIDE SEQUENCE [LARGE SCALE GENOMIC DNA]</scope>
    <source>
        <strain evidence="1 2">WL0053</strain>
    </source>
</reference>
<evidence type="ECO:0000313" key="2">
    <source>
        <dbReference type="Proteomes" id="UP000754710"/>
    </source>
</evidence>
<dbReference type="RefSeq" id="WP_221026281.1">
    <property type="nucleotide sequence ID" value="NZ_JAIEZQ010000003.1"/>
</dbReference>
<keyword evidence="2" id="KW-1185">Reference proteome</keyword>
<accession>A0ABS7RR97</accession>
<comment type="caution">
    <text evidence="1">The sequence shown here is derived from an EMBL/GenBank/DDBJ whole genome shotgun (WGS) entry which is preliminary data.</text>
</comment>
<dbReference type="Pfam" id="PF10698">
    <property type="entry name" value="DUF2505"/>
    <property type="match status" value="1"/>
</dbReference>
<protein>
    <submittedName>
        <fullName evidence="1">DUF2505 domain-containing protein</fullName>
    </submittedName>
</protein>
<dbReference type="Proteomes" id="UP000754710">
    <property type="component" value="Unassembled WGS sequence"/>
</dbReference>
<evidence type="ECO:0000313" key="1">
    <source>
        <dbReference type="EMBL" id="MBY9076480.1"/>
    </source>
</evidence>
<sequence>MRFEHELRYDAGVDEVRAMLADPTFRERVCEAQRVSECTVTIDGVDETMTVTVDQKRPSDGVPGFAQKFVGDTIHIRQQEDWSGQRDARLEVSIPGKPGHLKGTITLRPDGDGTVQKVAGDLKVSIPLVGGKLEGLIGDLFGHALRAEQRVGTSWLAG</sequence>
<organism evidence="1 2">
    <name type="scientific">Nocardioides jiangsuensis</name>
    <dbReference type="NCBI Taxonomy" id="2866161"/>
    <lineage>
        <taxon>Bacteria</taxon>
        <taxon>Bacillati</taxon>
        <taxon>Actinomycetota</taxon>
        <taxon>Actinomycetes</taxon>
        <taxon>Propionibacteriales</taxon>
        <taxon>Nocardioidaceae</taxon>
        <taxon>Nocardioides</taxon>
    </lineage>
</organism>
<proteinExistence type="predicted"/>
<dbReference type="Gene3D" id="3.30.530.20">
    <property type="match status" value="1"/>
</dbReference>